<dbReference type="Gene3D" id="3.30.1330.40">
    <property type="entry name" value="RutC-like"/>
    <property type="match status" value="1"/>
</dbReference>
<dbReference type="OrthoDB" id="6899345at2"/>
<keyword evidence="2" id="KW-1185">Reference proteome</keyword>
<protein>
    <recommendedName>
        <fullName evidence="3">RidA/YER057c/UK114 family protein</fullName>
    </recommendedName>
</protein>
<accession>A0A225LYK6</accession>
<dbReference type="RefSeq" id="WP_088605802.1">
    <property type="nucleotide sequence ID" value="NZ_NJIH01000016.1"/>
</dbReference>
<dbReference type="InterPro" id="IPR006175">
    <property type="entry name" value="YjgF/YER057c/UK114"/>
</dbReference>
<evidence type="ECO:0000313" key="2">
    <source>
        <dbReference type="Proteomes" id="UP000214603"/>
    </source>
</evidence>
<dbReference type="SUPFAM" id="SSF55298">
    <property type="entry name" value="YjgF-like"/>
    <property type="match status" value="1"/>
</dbReference>
<dbReference type="InterPro" id="IPR035709">
    <property type="entry name" value="YoaB-like"/>
</dbReference>
<gene>
    <name evidence="1" type="ORF">CEY11_23185</name>
</gene>
<dbReference type="Proteomes" id="UP000214603">
    <property type="component" value="Unassembled WGS sequence"/>
</dbReference>
<comment type="caution">
    <text evidence="1">The sequence shown here is derived from an EMBL/GenBank/DDBJ whole genome shotgun (WGS) entry which is preliminary data.</text>
</comment>
<dbReference type="Pfam" id="PF01042">
    <property type="entry name" value="Ribonuc_L-PSP"/>
    <property type="match status" value="1"/>
</dbReference>
<dbReference type="InterPro" id="IPR035959">
    <property type="entry name" value="RutC-like_sf"/>
</dbReference>
<reference evidence="2" key="1">
    <citation type="submission" date="2017-06" db="EMBL/GenBank/DDBJ databases">
        <title>Herbaspirillum phytohormonus sp. nov., isolated from the root nodule of Robinia pseudoacacia in lead-zinc mine.</title>
        <authorList>
            <person name="Fan M."/>
            <person name="Lin Y."/>
        </authorList>
    </citation>
    <scope>NUCLEOTIDE SEQUENCE [LARGE SCALE GENOMIC DNA]</scope>
    <source>
        <strain evidence="2">SC-089</strain>
    </source>
</reference>
<evidence type="ECO:0000313" key="1">
    <source>
        <dbReference type="EMBL" id="OWT54264.1"/>
    </source>
</evidence>
<dbReference type="PANTHER" id="PTHR47328">
    <property type="match status" value="1"/>
</dbReference>
<dbReference type="EMBL" id="NJIH01000016">
    <property type="protein sequence ID" value="OWT54264.1"/>
    <property type="molecule type" value="Genomic_DNA"/>
</dbReference>
<name>A0A225LYK6_9BURK</name>
<proteinExistence type="predicted"/>
<dbReference type="PANTHER" id="PTHR47328:SF1">
    <property type="entry name" value="RUTC FAMILY PROTEIN YOAB"/>
    <property type="match status" value="1"/>
</dbReference>
<evidence type="ECO:0008006" key="3">
    <source>
        <dbReference type="Google" id="ProtNLM"/>
    </source>
</evidence>
<organism evidence="1 2">
    <name type="scientific">Candidimonas nitroreducens</name>
    <dbReference type="NCBI Taxonomy" id="683354"/>
    <lineage>
        <taxon>Bacteria</taxon>
        <taxon>Pseudomonadati</taxon>
        <taxon>Pseudomonadota</taxon>
        <taxon>Betaproteobacteria</taxon>
        <taxon>Burkholderiales</taxon>
        <taxon>Alcaligenaceae</taxon>
        <taxon>Candidimonas</taxon>
    </lineage>
</organism>
<dbReference type="AlphaFoldDB" id="A0A225LYK6"/>
<sequence>MSIQRLGQGEFLSQLVSYGGIAHLCGLTAQDRQADVRGQTEQILQTMEALLHQAGSDKSRLLMVNVYLADIRTKDQLNAIWKSWVDPQAKPARAVVQTQLGAPDVLVEISAVAALGKD</sequence>
<dbReference type="CDD" id="cd06150">
    <property type="entry name" value="YjgF_YER057c_UK114_like_2"/>
    <property type="match status" value="1"/>
</dbReference>